<proteinExistence type="predicted"/>
<feature type="compositionally biased region" description="Basic and acidic residues" evidence="1">
    <location>
        <begin position="1"/>
        <end position="19"/>
    </location>
</feature>
<dbReference type="EMBL" id="SCEB01000257">
    <property type="protein sequence ID" value="RXN00003.1"/>
    <property type="molecule type" value="Genomic_DNA"/>
</dbReference>
<dbReference type="AlphaFoldDB" id="A0A662YU56"/>
<sequence>MVDEVPVRMKAESVDDGERGAGAGLQGVDPGTQSGCGVRDRLEEKLNVLQEPLMDRFGIVGGRSRRERRRGSRAESETRLARKKGTEAAASGWKNRSGKALGEEG</sequence>
<feature type="region of interest" description="Disordered" evidence="1">
    <location>
        <begin position="1"/>
        <end position="37"/>
    </location>
</feature>
<protein>
    <submittedName>
        <fullName evidence="2">Uncharacterized protein</fullName>
    </submittedName>
</protein>
<keyword evidence="3" id="KW-1185">Reference proteome</keyword>
<evidence type="ECO:0000313" key="2">
    <source>
        <dbReference type="EMBL" id="RXN00003.1"/>
    </source>
</evidence>
<reference evidence="2 3" key="1">
    <citation type="submission" date="2019-01" db="EMBL/GenBank/DDBJ databases">
        <title>Draft Genome and Complete Hox-Cluster Characterization of the Sterlet Sturgeon (Acipenser ruthenus).</title>
        <authorList>
            <person name="Wei Q."/>
        </authorList>
    </citation>
    <scope>NUCLEOTIDE SEQUENCE [LARGE SCALE GENOMIC DNA]</scope>
    <source>
        <strain evidence="2">WHYD16114868_AA</strain>
        <tissue evidence="2">Blood</tissue>
    </source>
</reference>
<feature type="region of interest" description="Disordered" evidence="1">
    <location>
        <begin position="60"/>
        <end position="105"/>
    </location>
</feature>
<accession>A0A662YU56</accession>
<comment type="caution">
    <text evidence="2">The sequence shown here is derived from an EMBL/GenBank/DDBJ whole genome shotgun (WGS) entry which is preliminary data.</text>
</comment>
<feature type="compositionally biased region" description="Basic and acidic residues" evidence="1">
    <location>
        <begin position="72"/>
        <end position="86"/>
    </location>
</feature>
<name>A0A662YU56_ACIRT</name>
<organism evidence="2 3">
    <name type="scientific">Acipenser ruthenus</name>
    <name type="common">Sterlet sturgeon</name>
    <dbReference type="NCBI Taxonomy" id="7906"/>
    <lineage>
        <taxon>Eukaryota</taxon>
        <taxon>Metazoa</taxon>
        <taxon>Chordata</taxon>
        <taxon>Craniata</taxon>
        <taxon>Vertebrata</taxon>
        <taxon>Euteleostomi</taxon>
        <taxon>Actinopterygii</taxon>
        <taxon>Chondrostei</taxon>
        <taxon>Acipenseriformes</taxon>
        <taxon>Acipenseridae</taxon>
        <taxon>Acipenser</taxon>
    </lineage>
</organism>
<gene>
    <name evidence="2" type="ORF">EOD39_10430</name>
</gene>
<evidence type="ECO:0000256" key="1">
    <source>
        <dbReference type="SAM" id="MobiDB-lite"/>
    </source>
</evidence>
<evidence type="ECO:0000313" key="3">
    <source>
        <dbReference type="Proteomes" id="UP000289886"/>
    </source>
</evidence>
<dbReference type="Proteomes" id="UP000289886">
    <property type="component" value="Unassembled WGS sequence"/>
</dbReference>